<evidence type="ECO:0000313" key="2">
    <source>
        <dbReference type="Proteomes" id="UP001254848"/>
    </source>
</evidence>
<comment type="caution">
    <text evidence="1">The sequence shown here is derived from an EMBL/GenBank/DDBJ whole genome shotgun (WGS) entry which is preliminary data.</text>
</comment>
<proteinExistence type="predicted"/>
<dbReference type="InterPro" id="IPR017587">
    <property type="entry name" value="YqeC"/>
</dbReference>
<gene>
    <name evidence="1" type="primary">yqeC</name>
    <name evidence="1" type="ORF">Q4T40_04605</name>
</gene>
<organism evidence="1 2">
    <name type="scientific">Anaeroselena agilis</name>
    <dbReference type="NCBI Taxonomy" id="3063788"/>
    <lineage>
        <taxon>Bacteria</taxon>
        <taxon>Bacillati</taxon>
        <taxon>Bacillota</taxon>
        <taxon>Negativicutes</taxon>
        <taxon>Acetonemataceae</taxon>
        <taxon>Anaeroselena</taxon>
    </lineage>
</organism>
<dbReference type="EMBL" id="JAUOZS010000001">
    <property type="protein sequence ID" value="MDT8900518.1"/>
    <property type="molecule type" value="Genomic_DNA"/>
</dbReference>
<sequence length="264" mass="27413">MTKNNEVLHPVWRELLAGLPASGLVTLIGGGGKTSLMYYLVAGLKAAGTVAFAATTAKLFMQEGAGHRTVLVGSLAEFRRAVGELRSCPAMVTVARGLVDGAQRKLAGLAPEWLDTLAGECPAIRFIVEGDGSAGLPLKGHLPHDPVVPAATRLLIPVIGAEAVGQPLAACCVHRPARAAELTGAAEGEIITADTVAKLLLHPKGYLHNCPPEARVVPLINKAEGAAMRTAEDLAATVLAARHPAVGGVVVGSIRRQEFSFIRK</sequence>
<dbReference type="Pfam" id="PF19842">
    <property type="entry name" value="YqeC"/>
    <property type="match status" value="1"/>
</dbReference>
<dbReference type="Proteomes" id="UP001254848">
    <property type="component" value="Unassembled WGS sequence"/>
</dbReference>
<name>A0ABU3NUN9_9FIRM</name>
<accession>A0ABU3NUN9</accession>
<protein>
    <submittedName>
        <fullName evidence="1">Selenium cofactor biosynthesis protein YqeC</fullName>
    </submittedName>
</protein>
<dbReference type="RefSeq" id="WP_413779056.1">
    <property type="nucleotide sequence ID" value="NZ_JAUOZS010000001.1"/>
</dbReference>
<evidence type="ECO:0000313" key="1">
    <source>
        <dbReference type="EMBL" id="MDT8900518.1"/>
    </source>
</evidence>
<dbReference type="NCBIfam" id="TIGR03172">
    <property type="entry name" value="selenium cofactor biosynthesis protein YqeC"/>
    <property type="match status" value="1"/>
</dbReference>
<reference evidence="1 2" key="1">
    <citation type="submission" date="2023-07" db="EMBL/GenBank/DDBJ databases">
        <title>The novel representative of Negativicutes class, Anaeroselena agilis gen. nov. sp. nov.</title>
        <authorList>
            <person name="Prokofeva M.I."/>
            <person name="Elcheninov A.G."/>
            <person name="Klyukina A."/>
            <person name="Kublanov I.V."/>
            <person name="Frolov E.N."/>
            <person name="Podosokorskaya O.A."/>
        </authorList>
    </citation>
    <scope>NUCLEOTIDE SEQUENCE [LARGE SCALE GENOMIC DNA]</scope>
    <source>
        <strain evidence="1 2">4137-cl</strain>
    </source>
</reference>
<keyword evidence="2" id="KW-1185">Reference proteome</keyword>